<dbReference type="InterPro" id="IPR010982">
    <property type="entry name" value="Lambda_DNA-bd_dom_sf"/>
</dbReference>
<evidence type="ECO:0000256" key="1">
    <source>
        <dbReference type="ARBA" id="ARBA00007484"/>
    </source>
</evidence>
<dbReference type="InterPro" id="IPR001387">
    <property type="entry name" value="Cro/C1-type_HTH"/>
</dbReference>
<gene>
    <name evidence="9" type="ORF">HHA03_23010</name>
    <name evidence="10" type="ORF">SAMN05421839_13928</name>
</gene>
<keyword evidence="2" id="KW-0227">DNA damage</keyword>
<dbReference type="InterPro" id="IPR036286">
    <property type="entry name" value="LexA/Signal_pep-like_sf"/>
</dbReference>
<dbReference type="GO" id="GO:0003677">
    <property type="term" value="F:DNA binding"/>
    <property type="evidence" value="ECO:0007669"/>
    <property type="project" value="InterPro"/>
</dbReference>
<dbReference type="InterPro" id="IPR050077">
    <property type="entry name" value="LexA_repressor"/>
</dbReference>
<evidence type="ECO:0000313" key="12">
    <source>
        <dbReference type="Proteomes" id="UP000321547"/>
    </source>
</evidence>
<dbReference type="AlphaFoldDB" id="A0A1I5S5V5"/>
<dbReference type="SUPFAM" id="SSF47413">
    <property type="entry name" value="lambda repressor-like DNA-binding domains"/>
    <property type="match status" value="1"/>
</dbReference>
<dbReference type="Proteomes" id="UP000321547">
    <property type="component" value="Unassembled WGS sequence"/>
</dbReference>
<feature type="domain" description="HTH cro/C1-type" evidence="8">
    <location>
        <begin position="11"/>
        <end position="65"/>
    </location>
</feature>
<evidence type="ECO:0000313" key="11">
    <source>
        <dbReference type="Proteomes" id="UP000242243"/>
    </source>
</evidence>
<dbReference type="GO" id="GO:0006281">
    <property type="term" value="P:DNA repair"/>
    <property type="evidence" value="ECO:0007669"/>
    <property type="project" value="UniProtKB-KW"/>
</dbReference>
<dbReference type="STRING" id="306540.SAMN05421839_13928"/>
<dbReference type="InterPro" id="IPR015927">
    <property type="entry name" value="Peptidase_S24_S26A/B/C"/>
</dbReference>
<keyword evidence="6" id="KW-0742">SOS response</keyword>
<dbReference type="PANTHER" id="PTHR33516:SF2">
    <property type="entry name" value="LEXA REPRESSOR-RELATED"/>
    <property type="match status" value="1"/>
</dbReference>
<dbReference type="Pfam" id="PF01381">
    <property type="entry name" value="HTH_3"/>
    <property type="match status" value="1"/>
</dbReference>
<organism evidence="10 11">
    <name type="scientific">Halolactibacillus halophilus</name>
    <dbReference type="NCBI Taxonomy" id="306540"/>
    <lineage>
        <taxon>Bacteria</taxon>
        <taxon>Bacillati</taxon>
        <taxon>Bacillota</taxon>
        <taxon>Bacilli</taxon>
        <taxon>Bacillales</taxon>
        <taxon>Bacillaceae</taxon>
        <taxon>Halolactibacillus</taxon>
    </lineage>
</organism>
<dbReference type="OrthoDB" id="194368at2"/>
<evidence type="ECO:0000256" key="7">
    <source>
        <dbReference type="RuleBase" id="RU003991"/>
    </source>
</evidence>
<dbReference type="PRINTS" id="PR00726">
    <property type="entry name" value="LEXASERPTASE"/>
</dbReference>
<evidence type="ECO:0000259" key="8">
    <source>
        <dbReference type="PROSITE" id="PS50943"/>
    </source>
</evidence>
<evidence type="ECO:0000256" key="6">
    <source>
        <dbReference type="ARBA" id="ARBA00023236"/>
    </source>
</evidence>
<dbReference type="PANTHER" id="PTHR33516">
    <property type="entry name" value="LEXA REPRESSOR"/>
    <property type="match status" value="1"/>
</dbReference>
<dbReference type="InterPro" id="IPR006197">
    <property type="entry name" value="Peptidase_S24_LexA"/>
</dbReference>
<keyword evidence="5" id="KW-0234">DNA repair</keyword>
<proteinExistence type="inferred from homology"/>
<dbReference type="Gene3D" id="2.10.109.10">
    <property type="entry name" value="Umud Fragment, subunit A"/>
    <property type="match status" value="1"/>
</dbReference>
<dbReference type="RefSeq" id="WP_089833409.1">
    <property type="nucleotide sequence ID" value="NZ_BJWI01000058.1"/>
</dbReference>
<dbReference type="GO" id="GO:0016787">
    <property type="term" value="F:hydrolase activity"/>
    <property type="evidence" value="ECO:0007669"/>
    <property type="project" value="UniProtKB-KW"/>
</dbReference>
<evidence type="ECO:0000256" key="5">
    <source>
        <dbReference type="ARBA" id="ARBA00023204"/>
    </source>
</evidence>
<keyword evidence="12" id="KW-1185">Reference proteome</keyword>
<comment type="similarity">
    <text evidence="1 7">Belongs to the peptidase S24 family.</text>
</comment>
<accession>A0A1I5S5V5</accession>
<keyword evidence="4 7" id="KW-0068">Autocatalytic cleavage</keyword>
<evidence type="ECO:0000313" key="9">
    <source>
        <dbReference type="EMBL" id="GEM02769.1"/>
    </source>
</evidence>
<dbReference type="SUPFAM" id="SSF51306">
    <property type="entry name" value="LexA/Signal peptidase"/>
    <property type="match status" value="1"/>
</dbReference>
<dbReference type="Proteomes" id="UP000242243">
    <property type="component" value="Unassembled WGS sequence"/>
</dbReference>
<name>A0A1I5S5V5_9BACI</name>
<protein>
    <submittedName>
        <fullName evidence="10">Repressor LexA</fullName>
    </submittedName>
</protein>
<evidence type="ECO:0000313" key="10">
    <source>
        <dbReference type="EMBL" id="SFP66092.1"/>
    </source>
</evidence>
<dbReference type="EMBL" id="FOXC01000039">
    <property type="protein sequence ID" value="SFP66092.1"/>
    <property type="molecule type" value="Genomic_DNA"/>
</dbReference>
<dbReference type="CDD" id="cd06529">
    <property type="entry name" value="S24_LexA-like"/>
    <property type="match status" value="1"/>
</dbReference>
<dbReference type="PROSITE" id="PS50943">
    <property type="entry name" value="HTH_CROC1"/>
    <property type="match status" value="1"/>
</dbReference>
<evidence type="ECO:0000256" key="4">
    <source>
        <dbReference type="ARBA" id="ARBA00022813"/>
    </source>
</evidence>
<dbReference type="GO" id="GO:0009432">
    <property type="term" value="P:SOS response"/>
    <property type="evidence" value="ECO:0007669"/>
    <property type="project" value="UniProtKB-KW"/>
</dbReference>
<reference evidence="9 12" key="2">
    <citation type="submission" date="2019-07" db="EMBL/GenBank/DDBJ databases">
        <title>Whole genome shotgun sequence of Halolactibacillus halophilus NBRC 100868.</title>
        <authorList>
            <person name="Hosoyama A."/>
            <person name="Uohara A."/>
            <person name="Ohji S."/>
            <person name="Ichikawa N."/>
        </authorList>
    </citation>
    <scope>NUCLEOTIDE SEQUENCE [LARGE SCALE GENOMIC DNA]</scope>
    <source>
        <strain evidence="9 12">NBRC 100868</strain>
    </source>
</reference>
<dbReference type="SMART" id="SM00530">
    <property type="entry name" value="HTH_XRE"/>
    <property type="match status" value="1"/>
</dbReference>
<sequence>MDLRIFIGNKIKQLREKHGLNQDDLAKKLSTTKQAISRYEKGDRQANQDILFALSNMFNVDIDYFFPVRAHAPTNVFKSTGNFIKIPIIGEIACGDPILAVENVIDYHVEPADLLPAGNLFYLKAKGDSMEPKIPNQSLVLIREQSDVESGEIAAVLVNGDTEATLKRVKKQSGYLILDPDNSNYEPIIVDEKNPARIIGKALQITAKL</sequence>
<evidence type="ECO:0000256" key="2">
    <source>
        <dbReference type="ARBA" id="ARBA00022763"/>
    </source>
</evidence>
<dbReference type="InterPro" id="IPR039418">
    <property type="entry name" value="LexA-like"/>
</dbReference>
<dbReference type="Pfam" id="PF00717">
    <property type="entry name" value="Peptidase_S24"/>
    <property type="match status" value="1"/>
</dbReference>
<dbReference type="Gene3D" id="1.10.260.40">
    <property type="entry name" value="lambda repressor-like DNA-binding domains"/>
    <property type="match status" value="1"/>
</dbReference>
<reference evidence="10 11" key="1">
    <citation type="submission" date="2016-10" db="EMBL/GenBank/DDBJ databases">
        <authorList>
            <person name="de Groot N.N."/>
        </authorList>
    </citation>
    <scope>NUCLEOTIDE SEQUENCE [LARGE SCALE GENOMIC DNA]</scope>
    <source>
        <strain evidence="10 11">DSM 17073</strain>
    </source>
</reference>
<dbReference type="EMBL" id="BJWI01000058">
    <property type="protein sequence ID" value="GEM02769.1"/>
    <property type="molecule type" value="Genomic_DNA"/>
</dbReference>
<dbReference type="GO" id="GO:0006355">
    <property type="term" value="P:regulation of DNA-templated transcription"/>
    <property type="evidence" value="ECO:0007669"/>
    <property type="project" value="InterPro"/>
</dbReference>
<evidence type="ECO:0000256" key="3">
    <source>
        <dbReference type="ARBA" id="ARBA00022801"/>
    </source>
</evidence>
<keyword evidence="3 7" id="KW-0378">Hydrolase</keyword>
<dbReference type="CDD" id="cd00093">
    <property type="entry name" value="HTH_XRE"/>
    <property type="match status" value="1"/>
</dbReference>